<reference evidence="3" key="1">
    <citation type="journal article" date="2019" name="Int. J. Syst. Evol. Microbiol.">
        <title>The Global Catalogue of Microorganisms (GCM) 10K type strain sequencing project: providing services to taxonomists for standard genome sequencing and annotation.</title>
        <authorList>
            <consortium name="The Broad Institute Genomics Platform"/>
            <consortium name="The Broad Institute Genome Sequencing Center for Infectious Disease"/>
            <person name="Wu L."/>
            <person name="Ma J."/>
        </authorList>
    </citation>
    <scope>NUCLEOTIDE SEQUENCE [LARGE SCALE GENOMIC DNA]</scope>
    <source>
        <strain evidence="3">JCM 12140</strain>
    </source>
</reference>
<evidence type="ECO:0000313" key="2">
    <source>
        <dbReference type="EMBL" id="GAA1492777.1"/>
    </source>
</evidence>
<gene>
    <name evidence="2" type="ORF">GCM10009627_11230</name>
</gene>
<dbReference type="RefSeq" id="WP_204606793.1">
    <property type="nucleotide sequence ID" value="NZ_BAAAJX010000005.1"/>
</dbReference>
<evidence type="ECO:0000256" key="1">
    <source>
        <dbReference type="SAM" id="SignalP"/>
    </source>
</evidence>
<keyword evidence="1" id="KW-0732">Signal</keyword>
<protein>
    <submittedName>
        <fullName evidence="2">Uncharacterized protein</fullName>
    </submittedName>
</protein>
<dbReference type="PROSITE" id="PS51318">
    <property type="entry name" value="TAT"/>
    <property type="match status" value="1"/>
</dbReference>
<evidence type="ECO:0000313" key="3">
    <source>
        <dbReference type="Proteomes" id="UP001501742"/>
    </source>
</evidence>
<name>A0ABP4K1V8_9MICO</name>
<dbReference type="Proteomes" id="UP001501742">
    <property type="component" value="Unassembled WGS sequence"/>
</dbReference>
<comment type="caution">
    <text evidence="2">The sequence shown here is derived from an EMBL/GenBank/DDBJ whole genome shotgun (WGS) entry which is preliminary data.</text>
</comment>
<dbReference type="EMBL" id="BAAAJX010000005">
    <property type="protein sequence ID" value="GAA1492777.1"/>
    <property type="molecule type" value="Genomic_DNA"/>
</dbReference>
<feature type="signal peptide" evidence="1">
    <location>
        <begin position="1"/>
        <end position="31"/>
    </location>
</feature>
<proteinExistence type="predicted"/>
<feature type="chain" id="PRO_5046812487" evidence="1">
    <location>
        <begin position="32"/>
        <end position="164"/>
    </location>
</feature>
<sequence length="164" mass="16607">MPFLTTRRTSVGLTAAALVAGALVAPQSAGATTADPVLTELQTLAGAQSAAEIEQIVDTGRMIATYTDGTSSTIVAAVELEPGSRALSFVAPGCSADSLCMINTSNSPTAYTGVGSRTGSWKRITSAAARGRSARFTWGGGALTVGAGQINYFGSPVTMTKISR</sequence>
<accession>A0ABP4K1V8</accession>
<keyword evidence="3" id="KW-1185">Reference proteome</keyword>
<organism evidence="2 3">
    <name type="scientific">Curtobacterium herbarum</name>
    <dbReference type="NCBI Taxonomy" id="150122"/>
    <lineage>
        <taxon>Bacteria</taxon>
        <taxon>Bacillati</taxon>
        <taxon>Actinomycetota</taxon>
        <taxon>Actinomycetes</taxon>
        <taxon>Micrococcales</taxon>
        <taxon>Microbacteriaceae</taxon>
        <taxon>Curtobacterium</taxon>
    </lineage>
</organism>
<dbReference type="InterPro" id="IPR006311">
    <property type="entry name" value="TAT_signal"/>
</dbReference>